<dbReference type="RefSeq" id="WP_160617082.1">
    <property type="nucleotide sequence ID" value="NZ_WTYR01000001.1"/>
</dbReference>
<proteinExistence type="predicted"/>
<organism evidence="1 2">
    <name type="scientific">Alteriqipengyuania halimionae</name>
    <dbReference type="NCBI Taxonomy" id="1926630"/>
    <lineage>
        <taxon>Bacteria</taxon>
        <taxon>Pseudomonadati</taxon>
        <taxon>Pseudomonadota</taxon>
        <taxon>Alphaproteobacteria</taxon>
        <taxon>Sphingomonadales</taxon>
        <taxon>Erythrobacteraceae</taxon>
        <taxon>Alteriqipengyuania</taxon>
    </lineage>
</organism>
<reference evidence="1 2" key="1">
    <citation type="submission" date="2019-12" db="EMBL/GenBank/DDBJ databases">
        <title>Genomic-based taxomic classification of the family Erythrobacteraceae.</title>
        <authorList>
            <person name="Xu L."/>
        </authorList>
    </citation>
    <scope>NUCLEOTIDE SEQUENCE [LARGE SCALE GENOMIC DNA]</scope>
    <source>
        <strain evidence="1 2">LMG 29519</strain>
    </source>
</reference>
<dbReference type="InterPro" id="IPR038301">
    <property type="entry name" value="AraC-like_sf"/>
</dbReference>
<dbReference type="EMBL" id="WTYR01000001">
    <property type="protein sequence ID" value="MXP10487.1"/>
    <property type="molecule type" value="Genomic_DNA"/>
</dbReference>
<comment type="caution">
    <text evidence="1">The sequence shown here is derived from an EMBL/GenBank/DDBJ whole genome shotgun (WGS) entry which is preliminary data.</text>
</comment>
<dbReference type="Pfam" id="PF07323">
    <property type="entry name" value="DUF1465"/>
    <property type="match status" value="1"/>
</dbReference>
<evidence type="ECO:0000313" key="2">
    <source>
        <dbReference type="Proteomes" id="UP000429229"/>
    </source>
</evidence>
<gene>
    <name evidence="1" type="ORF">GRI68_09885</name>
</gene>
<protein>
    <submittedName>
        <fullName evidence="1">DUF1465 family protein</fullName>
    </submittedName>
</protein>
<dbReference type="InterPro" id="IPR010848">
    <property type="entry name" value="DUF1465"/>
</dbReference>
<keyword evidence="2" id="KW-1185">Reference proteome</keyword>
<evidence type="ECO:0000313" key="1">
    <source>
        <dbReference type="EMBL" id="MXP10487.1"/>
    </source>
</evidence>
<dbReference type="Proteomes" id="UP000429229">
    <property type="component" value="Unassembled WGS sequence"/>
</dbReference>
<dbReference type="OrthoDB" id="9799531at2"/>
<dbReference type="AlphaFoldDB" id="A0A6I4U897"/>
<sequence>MHAAASFRPRLVETLYHEAIELSDVVRECFDLSDAEARAAPVDDPYKLALSCEALRATTRMMHAVAWLLNNRAFHRGQMSEFQLRRTGGLTSLPERDPNRIALLPTRLRALVEQTEAFYNRLLRLQAQWNAAESGPPPAVDAMQRQIAEAFRKAS</sequence>
<name>A0A6I4U897_9SPHN</name>
<accession>A0A6I4U897</accession>
<dbReference type="Gene3D" id="1.10.8.930">
    <property type="entry name" value="Protein of unknown function DUF1465"/>
    <property type="match status" value="1"/>
</dbReference>